<accession>A0A814EY71</accession>
<dbReference type="SMART" id="SM00248">
    <property type="entry name" value="ANK"/>
    <property type="match status" value="8"/>
</dbReference>
<evidence type="ECO:0000313" key="4">
    <source>
        <dbReference type="EMBL" id="CAF0975608.1"/>
    </source>
</evidence>
<reference evidence="4" key="1">
    <citation type="submission" date="2021-02" db="EMBL/GenBank/DDBJ databases">
        <authorList>
            <person name="Nowell W R."/>
        </authorList>
    </citation>
    <scope>NUCLEOTIDE SEQUENCE</scope>
</reference>
<protein>
    <recommendedName>
        <fullName evidence="7">Ankyrin repeat protein</fullName>
    </recommendedName>
</protein>
<keyword evidence="2 3" id="KW-0040">ANK repeat</keyword>
<evidence type="ECO:0000256" key="3">
    <source>
        <dbReference type="PROSITE-ProRule" id="PRU00023"/>
    </source>
</evidence>
<dbReference type="PANTHER" id="PTHR24198">
    <property type="entry name" value="ANKYRIN REPEAT AND PROTEIN KINASE DOMAIN-CONTAINING PROTEIN"/>
    <property type="match status" value="1"/>
</dbReference>
<evidence type="ECO:0000313" key="6">
    <source>
        <dbReference type="Proteomes" id="UP000663864"/>
    </source>
</evidence>
<dbReference type="PROSITE" id="PS50297">
    <property type="entry name" value="ANK_REP_REGION"/>
    <property type="match status" value="1"/>
</dbReference>
<gene>
    <name evidence="5" type="ORF">JBS370_LOCUS20960</name>
    <name evidence="4" type="ORF">ZHD862_LOCUS11236</name>
</gene>
<organism evidence="4 6">
    <name type="scientific">Rotaria sordida</name>
    <dbReference type="NCBI Taxonomy" id="392033"/>
    <lineage>
        <taxon>Eukaryota</taxon>
        <taxon>Metazoa</taxon>
        <taxon>Spiralia</taxon>
        <taxon>Gnathifera</taxon>
        <taxon>Rotifera</taxon>
        <taxon>Eurotatoria</taxon>
        <taxon>Bdelloidea</taxon>
        <taxon>Philodinida</taxon>
        <taxon>Philodinidae</taxon>
        <taxon>Rotaria</taxon>
    </lineage>
</organism>
<dbReference type="Proteomes" id="UP000663864">
    <property type="component" value="Unassembled WGS sequence"/>
</dbReference>
<evidence type="ECO:0000256" key="2">
    <source>
        <dbReference type="ARBA" id="ARBA00023043"/>
    </source>
</evidence>
<dbReference type="SUPFAM" id="SSF48403">
    <property type="entry name" value="Ankyrin repeat"/>
    <property type="match status" value="2"/>
</dbReference>
<dbReference type="EMBL" id="CAJNOT010000420">
    <property type="protein sequence ID" value="CAF0975608.1"/>
    <property type="molecule type" value="Genomic_DNA"/>
</dbReference>
<keyword evidence="1" id="KW-0677">Repeat</keyword>
<dbReference type="EMBL" id="CAJOBD010002715">
    <property type="protein sequence ID" value="CAF3902608.1"/>
    <property type="molecule type" value="Genomic_DNA"/>
</dbReference>
<dbReference type="PROSITE" id="PS50088">
    <property type="entry name" value="ANK_REPEAT"/>
    <property type="match status" value="1"/>
</dbReference>
<name>A0A814EY71_9BILA</name>
<dbReference type="InterPro" id="IPR036770">
    <property type="entry name" value="Ankyrin_rpt-contain_sf"/>
</dbReference>
<evidence type="ECO:0008006" key="7">
    <source>
        <dbReference type="Google" id="ProtNLM"/>
    </source>
</evidence>
<proteinExistence type="predicted"/>
<evidence type="ECO:0000256" key="1">
    <source>
        <dbReference type="ARBA" id="ARBA00022737"/>
    </source>
</evidence>
<dbReference type="Pfam" id="PF00023">
    <property type="entry name" value="Ank"/>
    <property type="match status" value="1"/>
</dbReference>
<dbReference type="InterPro" id="IPR002110">
    <property type="entry name" value="Ankyrin_rpt"/>
</dbReference>
<dbReference type="AlphaFoldDB" id="A0A814EY71"/>
<evidence type="ECO:0000313" key="5">
    <source>
        <dbReference type="EMBL" id="CAF3902608.1"/>
    </source>
</evidence>
<comment type="caution">
    <text evidence="4">The sequence shown here is derived from an EMBL/GenBank/DDBJ whole genome shotgun (WGS) entry which is preliminary data.</text>
</comment>
<dbReference type="PANTHER" id="PTHR24198:SF165">
    <property type="entry name" value="ANKYRIN REPEAT-CONTAINING PROTEIN-RELATED"/>
    <property type="match status" value="1"/>
</dbReference>
<dbReference type="Gene3D" id="1.25.40.20">
    <property type="entry name" value="Ankyrin repeat-containing domain"/>
    <property type="match status" value="3"/>
</dbReference>
<sequence>MAFQSLAIDNDELIHNAVCQGHVISLEIYLNQNPNYINKYFTYNRSKWTPLLAACYYRHEHIVRMLLNRFKPDIEAKGTIVFDTYGNQRKIVKDVSPLWTAVAVNHFDIVQLLIEQGHANINHLTKTHSTTFRVACYNNNLEMAKYLFEHGANPYQAKIGNYTSLMLTAGRRNFIIVKYLVNELQFNINEQDKNGQTALYYAIKSCSYEIVQFLLENGAMNIRDKLRKVTPLMRAALYGEINLVEAFDGYCSDLEWIEAKELLGASFGGCIAHIENLNKTIEYLTEAFQLRIQKNLPKILSIEPIEIFNFCSECETLEQFNQLICFNARENLHIETIRIYQRLLGDLSKDYHHVLRYYGATLADAHRYNDCFRWWFYEIDLKQKYNISFKKGHLRSFIDIFIEMKENNQMDIPITSLMQLLKIIDNELQLNFKNENFDYNLHTLLYTITIIAQIIFSSNEKIIQEISINDCQELFKLIRLIIRHEYRTIKDKSSLLHLCSNSLTDSLIDEINYPCWMTVRLLINCGANVDVLDSNKNTPLHIIVQNVSIFNVIIIMDILCNFGAHLDYVNNKGQTPIESIPSFQNEIIQHFKEKMGVRQLKCICAHLIQKECFLYRKFLSTSLINFVQKH</sequence>
<dbReference type="Pfam" id="PF12796">
    <property type="entry name" value="Ank_2"/>
    <property type="match status" value="2"/>
</dbReference>
<feature type="repeat" description="ANK" evidence="3">
    <location>
        <begin position="194"/>
        <end position="219"/>
    </location>
</feature>
<dbReference type="Proteomes" id="UP000663836">
    <property type="component" value="Unassembled WGS sequence"/>
</dbReference>